<dbReference type="AlphaFoldDB" id="A0A0L8VAI7"/>
<comment type="caution">
    <text evidence="5">The sequence shown here is derived from an EMBL/GenBank/DDBJ whole genome shotgun (WGS) entry which is preliminary data.</text>
</comment>
<organism evidence="5 6">
    <name type="scientific">Sunxiuqinia dokdonensis</name>
    <dbReference type="NCBI Taxonomy" id="1409788"/>
    <lineage>
        <taxon>Bacteria</taxon>
        <taxon>Pseudomonadati</taxon>
        <taxon>Bacteroidota</taxon>
        <taxon>Bacteroidia</taxon>
        <taxon>Marinilabiliales</taxon>
        <taxon>Prolixibacteraceae</taxon>
        <taxon>Sunxiuqinia</taxon>
    </lineage>
</organism>
<evidence type="ECO:0000313" key="6">
    <source>
        <dbReference type="Proteomes" id="UP000036958"/>
    </source>
</evidence>
<evidence type="ECO:0000256" key="1">
    <source>
        <dbReference type="ARBA" id="ARBA00010928"/>
    </source>
</evidence>
<dbReference type="PANTHER" id="PTHR43708:SF5">
    <property type="entry name" value="CONSERVED EXPRESSED OXIDOREDUCTASE (EUROFUNG)-RELATED"/>
    <property type="match status" value="1"/>
</dbReference>
<evidence type="ECO:0008006" key="7">
    <source>
        <dbReference type="Google" id="ProtNLM"/>
    </source>
</evidence>
<evidence type="ECO:0000259" key="4">
    <source>
        <dbReference type="Pfam" id="PF02894"/>
    </source>
</evidence>
<name>A0A0L8VAI7_9BACT</name>
<dbReference type="EMBL" id="LGIA01000124">
    <property type="protein sequence ID" value="KOH45476.1"/>
    <property type="molecule type" value="Genomic_DNA"/>
</dbReference>
<dbReference type="Pfam" id="PF02894">
    <property type="entry name" value="GFO_IDH_MocA_C"/>
    <property type="match status" value="1"/>
</dbReference>
<reference evidence="6" key="1">
    <citation type="submission" date="2015-07" db="EMBL/GenBank/DDBJ databases">
        <title>Genome sequencing of Sunxiuqinia dokdonensis strain SK.</title>
        <authorList>
            <person name="Ahn S."/>
            <person name="Kim B.-C."/>
        </authorList>
    </citation>
    <scope>NUCLEOTIDE SEQUENCE [LARGE SCALE GENOMIC DNA]</scope>
    <source>
        <strain evidence="6">SK</strain>
    </source>
</reference>
<dbReference type="InterPro" id="IPR036291">
    <property type="entry name" value="NAD(P)-bd_dom_sf"/>
</dbReference>
<dbReference type="Pfam" id="PF01408">
    <property type="entry name" value="GFO_IDH_MocA"/>
    <property type="match status" value="1"/>
</dbReference>
<dbReference type="STRING" id="1409788.NC99_16910"/>
<comment type="similarity">
    <text evidence="1">Belongs to the Gfo/Idh/MocA family.</text>
</comment>
<sequence>MVFHGPSLKVNPNFHIHSILERSKNLSAESYPEAKIVRSFEELIQQPEVDLVIINTPDVFHYAMCKQALEAGKHVVVEKPFTHEVEQADELIALAKSKKLVLSVYQNRRWDGDFLTVKKILSSGMIGRLVEFESHFDRYRNYVQEGTWKEEGDKRHGVLFNLGSHMVDQVLQLFGLPQSVTAHLAILRDGGEVNDYYEIRLQYGNFAAILKSSYLVREPGPRYSLYGTHGTFHKWGIDPQEEMLKAGRLPDEDGWGDEPQEDWGIINTEWNGLNYKGTIETLAGNYTAFYENLYEVLVNGKELAVKPEESRDVIHILNCCLQSHEENRTVFL</sequence>
<dbReference type="PANTHER" id="PTHR43708">
    <property type="entry name" value="CONSERVED EXPRESSED OXIDOREDUCTASE (EUROFUNG)"/>
    <property type="match status" value="1"/>
</dbReference>
<dbReference type="SUPFAM" id="SSF51735">
    <property type="entry name" value="NAD(P)-binding Rossmann-fold domains"/>
    <property type="match status" value="1"/>
</dbReference>
<dbReference type="GO" id="GO:0016491">
    <property type="term" value="F:oxidoreductase activity"/>
    <property type="evidence" value="ECO:0007669"/>
    <property type="project" value="UniProtKB-KW"/>
</dbReference>
<proteinExistence type="inferred from homology"/>
<dbReference type="InterPro" id="IPR000683">
    <property type="entry name" value="Gfo/Idh/MocA-like_OxRdtase_N"/>
</dbReference>
<feature type="domain" description="Gfo/Idh/MocA-like oxidoreductase N-terminal" evidence="3">
    <location>
        <begin position="12"/>
        <end position="105"/>
    </location>
</feature>
<dbReference type="Gene3D" id="3.40.50.720">
    <property type="entry name" value="NAD(P)-binding Rossmann-like Domain"/>
    <property type="match status" value="1"/>
</dbReference>
<keyword evidence="6" id="KW-1185">Reference proteome</keyword>
<evidence type="ECO:0000259" key="3">
    <source>
        <dbReference type="Pfam" id="PF01408"/>
    </source>
</evidence>
<dbReference type="InterPro" id="IPR051317">
    <property type="entry name" value="Gfo/Idh/MocA_oxidoreduct"/>
</dbReference>
<dbReference type="InterPro" id="IPR004104">
    <property type="entry name" value="Gfo/Idh/MocA-like_OxRdtase_C"/>
</dbReference>
<accession>A0A0L8VAI7</accession>
<gene>
    <name evidence="5" type="ORF">NC99_16910</name>
</gene>
<dbReference type="Proteomes" id="UP000036958">
    <property type="component" value="Unassembled WGS sequence"/>
</dbReference>
<protein>
    <recommendedName>
        <fullName evidence="7">Oxidoreductase</fullName>
    </recommendedName>
</protein>
<dbReference type="GO" id="GO:0000166">
    <property type="term" value="F:nucleotide binding"/>
    <property type="evidence" value="ECO:0007669"/>
    <property type="project" value="InterPro"/>
</dbReference>
<evidence type="ECO:0000256" key="2">
    <source>
        <dbReference type="ARBA" id="ARBA00023002"/>
    </source>
</evidence>
<evidence type="ECO:0000313" key="5">
    <source>
        <dbReference type="EMBL" id="KOH45476.1"/>
    </source>
</evidence>
<feature type="domain" description="Gfo/Idh/MocA-like oxidoreductase C-terminal" evidence="4">
    <location>
        <begin position="118"/>
        <end position="330"/>
    </location>
</feature>
<keyword evidence="2" id="KW-0560">Oxidoreductase</keyword>
<dbReference type="Gene3D" id="3.30.360.10">
    <property type="entry name" value="Dihydrodipicolinate Reductase, domain 2"/>
    <property type="match status" value="1"/>
</dbReference>